<dbReference type="PANTHER" id="PTHR42878">
    <property type="entry name" value="TWO-COMPONENT HISTIDINE KINASE"/>
    <property type="match status" value="1"/>
</dbReference>
<dbReference type="InterPro" id="IPR036097">
    <property type="entry name" value="HisK_dim/P_sf"/>
</dbReference>
<dbReference type="GO" id="GO:0007234">
    <property type="term" value="P:osmosensory signaling via phosphorelay pathway"/>
    <property type="evidence" value="ECO:0007669"/>
    <property type="project" value="TreeGrafter"/>
</dbReference>
<dbReference type="GO" id="GO:0005886">
    <property type="term" value="C:plasma membrane"/>
    <property type="evidence" value="ECO:0007669"/>
    <property type="project" value="UniProtKB-SubCell"/>
</dbReference>
<dbReference type="SMART" id="SM00388">
    <property type="entry name" value="HisKA"/>
    <property type="match status" value="1"/>
</dbReference>
<feature type="transmembrane region" description="Helical" evidence="13">
    <location>
        <begin position="174"/>
        <end position="193"/>
    </location>
</feature>
<keyword evidence="17" id="KW-1185">Reference proteome</keyword>
<keyword evidence="12" id="KW-0175">Coiled coil</keyword>
<comment type="subcellular location">
    <subcellularLocation>
        <location evidence="2">Cell membrane</location>
    </subcellularLocation>
</comment>
<dbReference type="InterPro" id="IPR013656">
    <property type="entry name" value="PAS_4"/>
</dbReference>
<keyword evidence="10" id="KW-0902">Two-component regulatory system</keyword>
<dbReference type="PROSITE" id="PS50885">
    <property type="entry name" value="HAMP"/>
    <property type="match status" value="1"/>
</dbReference>
<dbReference type="STRING" id="1121391.SAMN02745206_01588"/>
<evidence type="ECO:0000256" key="6">
    <source>
        <dbReference type="ARBA" id="ARBA00022679"/>
    </source>
</evidence>
<dbReference type="EMBL" id="FQVB01000013">
    <property type="protein sequence ID" value="SHF23587.1"/>
    <property type="molecule type" value="Genomic_DNA"/>
</dbReference>
<dbReference type="SUPFAM" id="SSF55874">
    <property type="entry name" value="ATPase domain of HSP90 chaperone/DNA topoisomerase II/histidine kinase"/>
    <property type="match status" value="1"/>
</dbReference>
<dbReference type="InterPro" id="IPR050351">
    <property type="entry name" value="BphY/WalK/GraS-like"/>
</dbReference>
<evidence type="ECO:0000256" key="7">
    <source>
        <dbReference type="ARBA" id="ARBA00022741"/>
    </source>
</evidence>
<evidence type="ECO:0000256" key="12">
    <source>
        <dbReference type="SAM" id="Coils"/>
    </source>
</evidence>
<evidence type="ECO:0000256" key="9">
    <source>
        <dbReference type="ARBA" id="ARBA00022840"/>
    </source>
</evidence>
<dbReference type="CDD" id="cd00082">
    <property type="entry name" value="HisKA"/>
    <property type="match status" value="1"/>
</dbReference>
<dbReference type="RefSeq" id="WP_073038454.1">
    <property type="nucleotide sequence ID" value="NZ_FQVB01000013.1"/>
</dbReference>
<keyword evidence="9" id="KW-0067">ATP-binding</keyword>
<dbReference type="PANTHER" id="PTHR42878:SF7">
    <property type="entry name" value="SENSOR HISTIDINE KINASE GLRK"/>
    <property type="match status" value="1"/>
</dbReference>
<dbReference type="Gene3D" id="1.10.287.130">
    <property type="match status" value="1"/>
</dbReference>
<keyword evidence="6" id="KW-0808">Transferase</keyword>
<dbReference type="InterPro" id="IPR036890">
    <property type="entry name" value="HATPase_C_sf"/>
</dbReference>
<evidence type="ECO:0000256" key="13">
    <source>
        <dbReference type="SAM" id="Phobius"/>
    </source>
</evidence>
<dbReference type="InterPro" id="IPR003660">
    <property type="entry name" value="HAMP_dom"/>
</dbReference>
<dbReference type="Gene3D" id="3.30.565.10">
    <property type="entry name" value="Histidine kinase-like ATPase, C-terminal domain"/>
    <property type="match status" value="1"/>
</dbReference>
<dbReference type="Pfam" id="PF02518">
    <property type="entry name" value="HATPase_c"/>
    <property type="match status" value="1"/>
</dbReference>
<protein>
    <recommendedName>
        <fullName evidence="3">histidine kinase</fullName>
        <ecNumber evidence="3">2.7.13.3</ecNumber>
    </recommendedName>
</protein>
<name>A0A1M5A0F5_9BACT</name>
<evidence type="ECO:0000259" key="14">
    <source>
        <dbReference type="PROSITE" id="PS50109"/>
    </source>
</evidence>
<dbReference type="PRINTS" id="PR00344">
    <property type="entry name" value="BCTRLSENSOR"/>
</dbReference>
<dbReference type="SUPFAM" id="SSF47384">
    <property type="entry name" value="Homodimeric domain of signal transducing histidine kinase"/>
    <property type="match status" value="1"/>
</dbReference>
<evidence type="ECO:0000313" key="16">
    <source>
        <dbReference type="EMBL" id="SHF23587.1"/>
    </source>
</evidence>
<dbReference type="InterPro" id="IPR004358">
    <property type="entry name" value="Sig_transdc_His_kin-like_C"/>
</dbReference>
<accession>A0A1M5A0F5</accession>
<keyword evidence="8 16" id="KW-0418">Kinase</keyword>
<evidence type="ECO:0000313" key="17">
    <source>
        <dbReference type="Proteomes" id="UP000184076"/>
    </source>
</evidence>
<gene>
    <name evidence="16" type="ORF">SAMN02745206_01588</name>
</gene>
<dbReference type="FunFam" id="1.10.287.130:FF:000008">
    <property type="entry name" value="Two-component sensor histidine kinase"/>
    <property type="match status" value="1"/>
</dbReference>
<feature type="coiled-coil region" evidence="12">
    <location>
        <begin position="232"/>
        <end position="266"/>
    </location>
</feature>
<evidence type="ECO:0000259" key="15">
    <source>
        <dbReference type="PROSITE" id="PS50885"/>
    </source>
</evidence>
<dbReference type="CDD" id="cd06225">
    <property type="entry name" value="HAMP"/>
    <property type="match status" value="1"/>
</dbReference>
<dbReference type="InterPro" id="IPR035965">
    <property type="entry name" value="PAS-like_dom_sf"/>
</dbReference>
<evidence type="ECO:0000256" key="3">
    <source>
        <dbReference type="ARBA" id="ARBA00012438"/>
    </source>
</evidence>
<dbReference type="SMART" id="SM00387">
    <property type="entry name" value="HATPase_c"/>
    <property type="match status" value="1"/>
</dbReference>
<evidence type="ECO:0000256" key="5">
    <source>
        <dbReference type="ARBA" id="ARBA00022553"/>
    </source>
</evidence>
<dbReference type="Gene3D" id="3.30.450.20">
    <property type="entry name" value="PAS domain"/>
    <property type="match status" value="1"/>
</dbReference>
<dbReference type="CDD" id="cd00075">
    <property type="entry name" value="HATPase"/>
    <property type="match status" value="1"/>
</dbReference>
<keyword evidence="13" id="KW-1133">Transmembrane helix</keyword>
<dbReference type="GO" id="GO:0000156">
    <property type="term" value="F:phosphorelay response regulator activity"/>
    <property type="evidence" value="ECO:0007669"/>
    <property type="project" value="TreeGrafter"/>
</dbReference>
<evidence type="ECO:0000256" key="10">
    <source>
        <dbReference type="ARBA" id="ARBA00023012"/>
    </source>
</evidence>
<dbReference type="Proteomes" id="UP000184076">
    <property type="component" value="Unassembled WGS sequence"/>
</dbReference>
<dbReference type="AlphaFoldDB" id="A0A1M5A0F5"/>
<keyword evidence="4" id="KW-1003">Cell membrane</keyword>
<dbReference type="FunFam" id="3.30.565.10:FF:000006">
    <property type="entry name" value="Sensor histidine kinase WalK"/>
    <property type="match status" value="1"/>
</dbReference>
<evidence type="ECO:0000256" key="1">
    <source>
        <dbReference type="ARBA" id="ARBA00000085"/>
    </source>
</evidence>
<comment type="catalytic activity">
    <reaction evidence="1">
        <text>ATP + protein L-histidine = ADP + protein N-phospho-L-histidine.</text>
        <dbReference type="EC" id="2.7.13.3"/>
    </reaction>
</comment>
<organism evidence="16 17">
    <name type="scientific">Desulfacinum infernum DSM 9756</name>
    <dbReference type="NCBI Taxonomy" id="1121391"/>
    <lineage>
        <taxon>Bacteria</taxon>
        <taxon>Pseudomonadati</taxon>
        <taxon>Thermodesulfobacteriota</taxon>
        <taxon>Syntrophobacteria</taxon>
        <taxon>Syntrophobacterales</taxon>
        <taxon>Syntrophobacteraceae</taxon>
        <taxon>Desulfacinum</taxon>
    </lineage>
</organism>
<evidence type="ECO:0000256" key="4">
    <source>
        <dbReference type="ARBA" id="ARBA00022475"/>
    </source>
</evidence>
<evidence type="ECO:0000256" key="2">
    <source>
        <dbReference type="ARBA" id="ARBA00004236"/>
    </source>
</evidence>
<dbReference type="SUPFAM" id="SSF55785">
    <property type="entry name" value="PYP-like sensor domain (PAS domain)"/>
    <property type="match status" value="1"/>
</dbReference>
<dbReference type="GO" id="GO:0005524">
    <property type="term" value="F:ATP binding"/>
    <property type="evidence" value="ECO:0007669"/>
    <property type="project" value="UniProtKB-KW"/>
</dbReference>
<keyword evidence="7" id="KW-0547">Nucleotide-binding</keyword>
<dbReference type="InterPro" id="IPR005467">
    <property type="entry name" value="His_kinase_dom"/>
</dbReference>
<dbReference type="GO" id="GO:0000155">
    <property type="term" value="F:phosphorelay sensor kinase activity"/>
    <property type="evidence" value="ECO:0007669"/>
    <property type="project" value="InterPro"/>
</dbReference>
<dbReference type="Pfam" id="PF00512">
    <property type="entry name" value="HisKA"/>
    <property type="match status" value="1"/>
</dbReference>
<evidence type="ECO:0000256" key="11">
    <source>
        <dbReference type="ARBA" id="ARBA00023136"/>
    </source>
</evidence>
<proteinExistence type="predicted"/>
<dbReference type="SMART" id="SM00304">
    <property type="entry name" value="HAMP"/>
    <property type="match status" value="1"/>
</dbReference>
<dbReference type="Gene3D" id="6.10.340.10">
    <property type="match status" value="1"/>
</dbReference>
<sequence>MKSISFRTRLLAAFWLVLVLGLAVPGVFFQKELRRAVFDDSKERIHKELSFIHWSLREHEPFQWLSDLDAWCTQAGRELGVRITYIAQGGKVVADSHVPYDKLGFMDNHWERPEVAAARSQGFGLSVRRSDTLRRDLIYAAMPMDHIPHLPPGVLRVAMPASIIQERLDRQFRFLWVILGLALGAATVVAYALSSYLERPIAKLVEMAVNIGRGDYQTSRPPLGDPSLDTLAQTIQEMGRQIEHQMKRLEDQKTRLETILESMREGVVLLAPDGTIESCNRAVHGIQKDPKPRPGVKPLEVFLNKELQQACDEVLKGRPGVRLEIAMEGDRTYDVHVVPLEGTGKPRGAVLVLHDITELKRLARIRRDFVANVSHELRTPLTAIKGYAETLLESPCADREEPRLFIETIVRKANHMTRMVNDLLTLTRLESRPLPIPETPVDARTAIQAAVETCRQEARKKDMDMLVDLPDTPLWVHADRDHLVQVFQNLLENAVRYSLEKTPIRITAREERERVVFFVEDQGPGIRPEHQQRIFERFYRVDKQRETATGSTGLGLAICRHIVQKMGGKIWVESPVPGTDRGARFAFFVPKAPVSSADNTPHGLKELPA</sequence>
<keyword evidence="5" id="KW-0597">Phosphoprotein</keyword>
<feature type="domain" description="HAMP" evidence="15">
    <location>
        <begin position="195"/>
        <end position="247"/>
    </location>
</feature>
<dbReference type="GO" id="GO:0030295">
    <property type="term" value="F:protein kinase activator activity"/>
    <property type="evidence" value="ECO:0007669"/>
    <property type="project" value="TreeGrafter"/>
</dbReference>
<dbReference type="PROSITE" id="PS50109">
    <property type="entry name" value="HIS_KIN"/>
    <property type="match status" value="1"/>
</dbReference>
<reference evidence="17" key="1">
    <citation type="submission" date="2016-11" db="EMBL/GenBank/DDBJ databases">
        <authorList>
            <person name="Varghese N."/>
            <person name="Submissions S."/>
        </authorList>
    </citation>
    <scope>NUCLEOTIDE SEQUENCE [LARGE SCALE GENOMIC DNA]</scope>
    <source>
        <strain evidence="17">DSM 9756</strain>
    </source>
</reference>
<feature type="domain" description="Histidine kinase" evidence="14">
    <location>
        <begin position="372"/>
        <end position="593"/>
    </location>
</feature>
<dbReference type="OrthoDB" id="9813151at2"/>
<dbReference type="Pfam" id="PF08448">
    <property type="entry name" value="PAS_4"/>
    <property type="match status" value="1"/>
</dbReference>
<keyword evidence="13" id="KW-0812">Transmembrane</keyword>
<dbReference type="InterPro" id="IPR003661">
    <property type="entry name" value="HisK_dim/P_dom"/>
</dbReference>
<dbReference type="EC" id="2.7.13.3" evidence="3"/>
<dbReference type="InterPro" id="IPR003594">
    <property type="entry name" value="HATPase_dom"/>
</dbReference>
<evidence type="ECO:0000256" key="8">
    <source>
        <dbReference type="ARBA" id="ARBA00022777"/>
    </source>
</evidence>
<keyword evidence="11 13" id="KW-0472">Membrane</keyword>